<name>A0ABN2L0W6_9ACTN</name>
<evidence type="ECO:0000313" key="4">
    <source>
        <dbReference type="Proteomes" id="UP001500655"/>
    </source>
</evidence>
<protein>
    <submittedName>
        <fullName evidence="3">Uncharacterized protein</fullName>
    </submittedName>
</protein>
<evidence type="ECO:0000256" key="2">
    <source>
        <dbReference type="SAM" id="Phobius"/>
    </source>
</evidence>
<dbReference type="EMBL" id="BAAALS010000026">
    <property type="protein sequence ID" value="GAA1769329.1"/>
    <property type="molecule type" value="Genomic_DNA"/>
</dbReference>
<evidence type="ECO:0000313" key="3">
    <source>
        <dbReference type="EMBL" id="GAA1769329.1"/>
    </source>
</evidence>
<organism evidence="3 4">
    <name type="scientific">Luedemannella helvata</name>
    <dbReference type="NCBI Taxonomy" id="349315"/>
    <lineage>
        <taxon>Bacteria</taxon>
        <taxon>Bacillati</taxon>
        <taxon>Actinomycetota</taxon>
        <taxon>Actinomycetes</taxon>
        <taxon>Micromonosporales</taxon>
        <taxon>Micromonosporaceae</taxon>
        <taxon>Luedemannella</taxon>
    </lineage>
</organism>
<comment type="caution">
    <text evidence="3">The sequence shown here is derived from an EMBL/GenBank/DDBJ whole genome shotgun (WGS) entry which is preliminary data.</text>
</comment>
<gene>
    <name evidence="3" type="ORF">GCM10009681_45920</name>
</gene>
<feature type="transmembrane region" description="Helical" evidence="2">
    <location>
        <begin position="110"/>
        <end position="127"/>
    </location>
</feature>
<dbReference type="Proteomes" id="UP001500655">
    <property type="component" value="Unassembled WGS sequence"/>
</dbReference>
<evidence type="ECO:0000256" key="1">
    <source>
        <dbReference type="SAM" id="MobiDB-lite"/>
    </source>
</evidence>
<keyword evidence="2" id="KW-0812">Transmembrane</keyword>
<feature type="region of interest" description="Disordered" evidence="1">
    <location>
        <begin position="248"/>
        <end position="282"/>
    </location>
</feature>
<feature type="transmembrane region" description="Helical" evidence="2">
    <location>
        <begin position="84"/>
        <end position="104"/>
    </location>
</feature>
<keyword evidence="4" id="KW-1185">Reference proteome</keyword>
<accession>A0ABN2L0W6</accession>
<sequence length="282" mass="29853">MGRLFGDKPAGQVALVEAPMSRVFARKARVAFFATAPVVGVVTSALASGVLAWPLAIAAGVVAGPVVGFTVAVLVRAWPVLRVLWWWSAEIMAGLLVLLGLSTLTRVTSPLVPALVAVAALGAIAAVPPVRRFVVAWWWCAVVRHRLRVCFAQFIRAAGKGTPVSLPLILVARPTPAGERVWVWLRPGLDITDLDGRTGKIAVTCMGSSARVVGASARWAALVRVDITRRDPLARLVLSPLPALLGETAPAPVSPGMPPLGGLDLDDVPEPAPEPDKRERRR</sequence>
<proteinExistence type="predicted"/>
<feature type="transmembrane region" description="Helical" evidence="2">
    <location>
        <begin position="30"/>
        <end position="51"/>
    </location>
</feature>
<feature type="transmembrane region" description="Helical" evidence="2">
    <location>
        <begin position="57"/>
        <end position="77"/>
    </location>
</feature>
<keyword evidence="2" id="KW-1133">Transmembrane helix</keyword>
<keyword evidence="2" id="KW-0472">Membrane</keyword>
<reference evidence="4" key="1">
    <citation type="journal article" date="2019" name="Int. J. Syst. Evol. Microbiol.">
        <title>The Global Catalogue of Microorganisms (GCM) 10K type strain sequencing project: providing services to taxonomists for standard genome sequencing and annotation.</title>
        <authorList>
            <consortium name="The Broad Institute Genomics Platform"/>
            <consortium name="The Broad Institute Genome Sequencing Center for Infectious Disease"/>
            <person name="Wu L."/>
            <person name="Ma J."/>
        </authorList>
    </citation>
    <scope>NUCLEOTIDE SEQUENCE [LARGE SCALE GENOMIC DNA]</scope>
    <source>
        <strain evidence="4">JCM 13249</strain>
    </source>
</reference>